<feature type="region of interest" description="Disordered" evidence="1">
    <location>
        <begin position="1"/>
        <end position="46"/>
    </location>
</feature>
<protein>
    <submittedName>
        <fullName evidence="2">Uncharacterized protein</fullName>
    </submittedName>
</protein>
<gene>
    <name evidence="2" type="ORF">DFH07DRAFT_807679</name>
</gene>
<evidence type="ECO:0000256" key="1">
    <source>
        <dbReference type="SAM" id="MobiDB-lite"/>
    </source>
</evidence>
<evidence type="ECO:0000313" key="3">
    <source>
        <dbReference type="Proteomes" id="UP001215280"/>
    </source>
</evidence>
<evidence type="ECO:0000313" key="2">
    <source>
        <dbReference type="EMBL" id="KAJ7768700.1"/>
    </source>
</evidence>
<reference evidence="2" key="1">
    <citation type="submission" date="2023-03" db="EMBL/GenBank/DDBJ databases">
        <title>Massive genome expansion in bonnet fungi (Mycena s.s.) driven by repeated elements and novel gene families across ecological guilds.</title>
        <authorList>
            <consortium name="Lawrence Berkeley National Laboratory"/>
            <person name="Harder C.B."/>
            <person name="Miyauchi S."/>
            <person name="Viragh M."/>
            <person name="Kuo A."/>
            <person name="Thoen E."/>
            <person name="Andreopoulos B."/>
            <person name="Lu D."/>
            <person name="Skrede I."/>
            <person name="Drula E."/>
            <person name="Henrissat B."/>
            <person name="Morin E."/>
            <person name="Kohler A."/>
            <person name="Barry K."/>
            <person name="LaButti K."/>
            <person name="Morin E."/>
            <person name="Salamov A."/>
            <person name="Lipzen A."/>
            <person name="Mereny Z."/>
            <person name="Hegedus B."/>
            <person name="Baldrian P."/>
            <person name="Stursova M."/>
            <person name="Weitz H."/>
            <person name="Taylor A."/>
            <person name="Grigoriev I.V."/>
            <person name="Nagy L.G."/>
            <person name="Martin F."/>
            <person name="Kauserud H."/>
        </authorList>
    </citation>
    <scope>NUCLEOTIDE SEQUENCE</scope>
    <source>
        <strain evidence="2">CBHHK188m</strain>
    </source>
</reference>
<feature type="compositionally biased region" description="Polar residues" evidence="1">
    <location>
        <begin position="1"/>
        <end position="33"/>
    </location>
</feature>
<keyword evidence="3" id="KW-1185">Reference proteome</keyword>
<dbReference type="Proteomes" id="UP001215280">
    <property type="component" value="Unassembled WGS sequence"/>
</dbReference>
<organism evidence="2 3">
    <name type="scientific">Mycena maculata</name>
    <dbReference type="NCBI Taxonomy" id="230809"/>
    <lineage>
        <taxon>Eukaryota</taxon>
        <taxon>Fungi</taxon>
        <taxon>Dikarya</taxon>
        <taxon>Basidiomycota</taxon>
        <taxon>Agaricomycotina</taxon>
        <taxon>Agaricomycetes</taxon>
        <taxon>Agaricomycetidae</taxon>
        <taxon>Agaricales</taxon>
        <taxon>Marasmiineae</taxon>
        <taxon>Mycenaceae</taxon>
        <taxon>Mycena</taxon>
    </lineage>
</organism>
<proteinExistence type="predicted"/>
<sequence length="262" mass="29130">MNDNKSSTGSTAPQPAGLSTQSADHKAPNTNAALASGDAPPANVISASSQTLTLTYRSSKEDRSEDHYAVILFPKSYEEAVTGALELLAKYITNPQVDNVILRCSARNRNGEWIWADFKPEDWPLVVRPGDEVGVFEKPPKPLASNPQIFWHGSIRVVCGKKEMVKTEWELRDFMTIDRPTTYAGAVELIQGWVNNRIAQLPNHYMDEARRRLIKPGKILTFYLFTDDLKQWIPFPPIATTDDLVWKELVPPAGGILGVIAT</sequence>
<accession>A0AAD7NNU5</accession>
<dbReference type="AlphaFoldDB" id="A0AAD7NNU5"/>
<comment type="caution">
    <text evidence="2">The sequence shown here is derived from an EMBL/GenBank/DDBJ whole genome shotgun (WGS) entry which is preliminary data.</text>
</comment>
<name>A0AAD7NNU5_9AGAR</name>
<dbReference type="EMBL" id="JARJLG010000027">
    <property type="protein sequence ID" value="KAJ7768700.1"/>
    <property type="molecule type" value="Genomic_DNA"/>
</dbReference>